<sequence length="384" mass="45390">MYLFFDRLLKGVNRRLGYLYWTRINAGNSIQYLYKKSKRVFDDLPIAFKNNTYSGSIGLDSKKCSLQEEYVVEINDVFVEPSRGLGIVGINKVVDQTALWPGPQLPYVIPYITNRWNAKKIKQAIAYDAYVSQNYYHHLLNGVNSIHMLEKVDLPNNIPFLVSRRVFEHKYFQYLYRRSDKFRGLNWLVQEPDEWYKVEKLYRLQCVHFDKEPWLKTRQLYNLPPRKCFRKVFLSRDAKRFGRGLANEEEVSRMLASYGFETVYAENLTMEEQTELFQTTKYLVALHGAGLVQELFMDHENAHIIEVMPQDYMPSFYYWLAYTLGVKYYDVVIGGGLNKENCYHLDLAVLQEAVDKMLFFESEYKMYGNFLMKSPLKNDGLFPK</sequence>
<evidence type="ECO:0000256" key="1">
    <source>
        <dbReference type="ARBA" id="ARBA00022676"/>
    </source>
</evidence>
<keyword evidence="2 5" id="KW-0808">Transferase</keyword>
<reference evidence="5 6" key="2">
    <citation type="submission" date="2019-09" db="EMBL/GenBank/DDBJ databases">
        <title>A bacterium isolated from glacier soil.</title>
        <authorList>
            <person name="Liu Q."/>
        </authorList>
    </citation>
    <scope>NUCLEOTIDE SEQUENCE [LARGE SCALE GENOMIC DNA]</scope>
    <source>
        <strain evidence="5 6">MDT1-10-3</strain>
    </source>
</reference>
<dbReference type="OrthoDB" id="1156086at2"/>
<dbReference type="Pfam" id="PF04577">
    <property type="entry name" value="Glyco_transf_61"/>
    <property type="match status" value="1"/>
</dbReference>
<dbReference type="PANTHER" id="PTHR20961">
    <property type="entry name" value="GLYCOSYLTRANSFERASE"/>
    <property type="match status" value="1"/>
</dbReference>
<dbReference type="EMBL" id="VKKZ01000010">
    <property type="protein sequence ID" value="KAA6437611.1"/>
    <property type="molecule type" value="Genomic_DNA"/>
</dbReference>
<proteinExistence type="predicted"/>
<evidence type="ECO:0000313" key="5">
    <source>
        <dbReference type="EMBL" id="KAA6437611.1"/>
    </source>
</evidence>
<dbReference type="InterPro" id="IPR049625">
    <property type="entry name" value="Glyco_transf_61_cat"/>
</dbReference>
<gene>
    <name evidence="5" type="ORF">FOE74_03680</name>
</gene>
<evidence type="ECO:0000313" key="6">
    <source>
        <dbReference type="Proteomes" id="UP000323866"/>
    </source>
</evidence>
<dbReference type="AlphaFoldDB" id="A0A5M8QQU9"/>
<comment type="caution">
    <text evidence="5">The sequence shown here is derived from an EMBL/GenBank/DDBJ whole genome shotgun (WGS) entry which is preliminary data.</text>
</comment>
<dbReference type="Proteomes" id="UP000323866">
    <property type="component" value="Unassembled WGS sequence"/>
</dbReference>
<evidence type="ECO:0000259" key="4">
    <source>
        <dbReference type="Pfam" id="PF04577"/>
    </source>
</evidence>
<evidence type="ECO:0000256" key="3">
    <source>
        <dbReference type="ARBA" id="ARBA00023180"/>
    </source>
</evidence>
<keyword evidence="1" id="KW-0328">Glycosyltransferase</keyword>
<dbReference type="RefSeq" id="WP_149097232.1">
    <property type="nucleotide sequence ID" value="NZ_BMMG01000001.1"/>
</dbReference>
<dbReference type="InterPro" id="IPR007657">
    <property type="entry name" value="Glycosyltransferase_61"/>
</dbReference>
<name>A0A5M8QQU9_9BACT</name>
<feature type="domain" description="Glycosyltransferase 61 catalytic" evidence="4">
    <location>
        <begin position="136"/>
        <end position="300"/>
    </location>
</feature>
<evidence type="ECO:0000256" key="2">
    <source>
        <dbReference type="ARBA" id="ARBA00022679"/>
    </source>
</evidence>
<accession>A0A5M8QQU9</accession>
<organism evidence="5 6">
    <name type="scientific">Rufibacter glacialis</name>
    <dbReference type="NCBI Taxonomy" id="1259555"/>
    <lineage>
        <taxon>Bacteria</taxon>
        <taxon>Pseudomonadati</taxon>
        <taxon>Bacteroidota</taxon>
        <taxon>Cytophagia</taxon>
        <taxon>Cytophagales</taxon>
        <taxon>Hymenobacteraceae</taxon>
        <taxon>Rufibacter</taxon>
    </lineage>
</organism>
<keyword evidence="3" id="KW-0325">Glycoprotein</keyword>
<protein>
    <submittedName>
        <fullName evidence="5">Glycosyltransferase family 61 protein</fullName>
    </submittedName>
</protein>
<dbReference type="GO" id="GO:0016757">
    <property type="term" value="F:glycosyltransferase activity"/>
    <property type="evidence" value="ECO:0007669"/>
    <property type="project" value="UniProtKB-KW"/>
</dbReference>
<reference evidence="5 6" key="1">
    <citation type="submission" date="2019-07" db="EMBL/GenBank/DDBJ databases">
        <authorList>
            <person name="Qu J.-H."/>
        </authorList>
    </citation>
    <scope>NUCLEOTIDE SEQUENCE [LARGE SCALE GENOMIC DNA]</scope>
    <source>
        <strain evidence="5 6">MDT1-10-3</strain>
    </source>
</reference>